<evidence type="ECO:0000256" key="1">
    <source>
        <dbReference type="ARBA" id="ARBA00022670"/>
    </source>
</evidence>
<dbReference type="InterPro" id="IPR001818">
    <property type="entry name" value="Pept_M10_metallopeptidase"/>
</dbReference>
<evidence type="ECO:0000256" key="5">
    <source>
        <dbReference type="SAM" id="SignalP"/>
    </source>
</evidence>
<keyword evidence="3" id="KW-0378">Hydrolase</keyword>
<dbReference type="Proteomes" id="UP000000779">
    <property type="component" value="Chromosome"/>
</dbReference>
<keyword evidence="5" id="KW-0732">Signal</keyword>
<dbReference type="OrthoDB" id="2942003at2"/>
<evidence type="ECO:0000256" key="3">
    <source>
        <dbReference type="ARBA" id="ARBA00022801"/>
    </source>
</evidence>
<feature type="chain" id="PRO_5002622523" evidence="5">
    <location>
        <begin position="27"/>
        <end position="178"/>
    </location>
</feature>
<gene>
    <name evidence="7" type="ordered locus">lwe1244</name>
</gene>
<dbReference type="EMBL" id="AM263198">
    <property type="protein sequence ID" value="CAK20662.1"/>
    <property type="molecule type" value="Genomic_DNA"/>
</dbReference>
<sequence length="178" mass="19393">MNKTGVKILIFTVLLLTILIPTNANAYTKNGHYMTKAAAKNFKIYINGSAAGYKSIIINGAKVWNVSPYLNTVSLGNDVNPHFTVSTSKVDRGSIVATNQPWILKSTPSIRVKSEITTYNAFKSLSTSDKTETIAHEFGHGFGLGHITTKNGIMLAKGFTKKIKPQADDLNGIKSIYK</sequence>
<evidence type="ECO:0000256" key="2">
    <source>
        <dbReference type="ARBA" id="ARBA00022723"/>
    </source>
</evidence>
<dbReference type="Gene3D" id="3.40.390.10">
    <property type="entry name" value="Collagenase (Catalytic Domain)"/>
    <property type="match status" value="1"/>
</dbReference>
<evidence type="ECO:0000313" key="8">
    <source>
        <dbReference type="Proteomes" id="UP000000779"/>
    </source>
</evidence>
<dbReference type="InterPro" id="IPR024079">
    <property type="entry name" value="MetalloPept_cat_dom_sf"/>
</dbReference>
<dbReference type="GO" id="GO:0008270">
    <property type="term" value="F:zinc ion binding"/>
    <property type="evidence" value="ECO:0007669"/>
    <property type="project" value="InterPro"/>
</dbReference>
<feature type="domain" description="Peptidase M10 metallopeptidase" evidence="6">
    <location>
        <begin position="126"/>
        <end position="177"/>
    </location>
</feature>
<reference evidence="7 8" key="1">
    <citation type="journal article" date="2006" name="J. Bacteriol.">
        <title>Whole-genome sequence of Listeria welshimeri reveals common steps in genome reduction with Listeria innocua as compared to Listeria monocytogenes.</title>
        <authorList>
            <person name="Hain T."/>
            <person name="Steinweg C."/>
            <person name="Kuenne C.T."/>
            <person name="Billion A."/>
            <person name="Ghai R."/>
            <person name="Chatterjee S.S."/>
            <person name="Domann E."/>
            <person name="Kaerst U."/>
            <person name="Goesmann A."/>
            <person name="Bekel T."/>
            <person name="Bartels D."/>
            <person name="Kaiser O."/>
            <person name="Meyer F."/>
            <person name="Puehler A."/>
            <person name="Weisshaar B."/>
            <person name="Wehland J."/>
            <person name="Liang C."/>
            <person name="Dandekar T."/>
            <person name="Lampidis R."/>
            <person name="Kreft J."/>
            <person name="Goebel W."/>
            <person name="Chakraborty T."/>
        </authorList>
    </citation>
    <scope>NUCLEOTIDE SEQUENCE [LARGE SCALE GENOMIC DNA]</scope>
    <source>
        <strain evidence="8">ATCC 35897 / DSM 20650 / CIP 8149 / NCTC 11857 / SLCC 5334 / V8</strain>
    </source>
</reference>
<dbReference type="STRING" id="386043.lwe1244"/>
<accession>A0AI30</accession>
<dbReference type="GO" id="GO:0006508">
    <property type="term" value="P:proteolysis"/>
    <property type="evidence" value="ECO:0007669"/>
    <property type="project" value="UniProtKB-KW"/>
</dbReference>
<dbReference type="HOGENOM" id="CLU_129798_0_0_9"/>
<dbReference type="Pfam" id="PF00413">
    <property type="entry name" value="Peptidase_M10"/>
    <property type="match status" value="1"/>
</dbReference>
<protein>
    <submittedName>
        <fullName evidence="7">Putative secreted protein</fullName>
    </submittedName>
</protein>
<evidence type="ECO:0000256" key="4">
    <source>
        <dbReference type="ARBA" id="ARBA00022833"/>
    </source>
</evidence>
<dbReference type="GO" id="GO:0031012">
    <property type="term" value="C:extracellular matrix"/>
    <property type="evidence" value="ECO:0007669"/>
    <property type="project" value="InterPro"/>
</dbReference>
<feature type="signal peptide" evidence="5">
    <location>
        <begin position="1"/>
        <end position="26"/>
    </location>
</feature>
<organism evidence="7 8">
    <name type="scientific">Listeria welshimeri serovar 6b (strain ATCC 35897 / DSM 20650 / CCUG 15529 / CIP 8149 / NCTC 11857 / SLCC 5334 / V8)</name>
    <dbReference type="NCBI Taxonomy" id="386043"/>
    <lineage>
        <taxon>Bacteria</taxon>
        <taxon>Bacillati</taxon>
        <taxon>Bacillota</taxon>
        <taxon>Bacilli</taxon>
        <taxon>Bacillales</taxon>
        <taxon>Listeriaceae</taxon>
        <taxon>Listeria</taxon>
    </lineage>
</organism>
<dbReference type="KEGG" id="lwe:lwe1244"/>
<name>A0AI30_LISW6</name>
<dbReference type="GO" id="GO:0004222">
    <property type="term" value="F:metalloendopeptidase activity"/>
    <property type="evidence" value="ECO:0007669"/>
    <property type="project" value="InterPro"/>
</dbReference>
<proteinExistence type="predicted"/>
<dbReference type="AlphaFoldDB" id="A0AI30"/>
<dbReference type="eggNOG" id="ENOG50339TT">
    <property type="taxonomic scope" value="Bacteria"/>
</dbReference>
<keyword evidence="4" id="KW-0862">Zinc</keyword>
<keyword evidence="2" id="KW-0479">Metal-binding</keyword>
<evidence type="ECO:0000313" key="7">
    <source>
        <dbReference type="EMBL" id="CAK20662.1"/>
    </source>
</evidence>
<evidence type="ECO:0000259" key="6">
    <source>
        <dbReference type="Pfam" id="PF00413"/>
    </source>
</evidence>
<keyword evidence="1" id="KW-0645">Protease</keyword>
<dbReference type="SUPFAM" id="SSF55486">
    <property type="entry name" value="Metalloproteases ('zincins'), catalytic domain"/>
    <property type="match status" value="1"/>
</dbReference>